<organism evidence="2 3">
    <name type="scientific">Brenneria populi</name>
    <dbReference type="NCBI Taxonomy" id="1505588"/>
    <lineage>
        <taxon>Bacteria</taxon>
        <taxon>Pseudomonadati</taxon>
        <taxon>Pseudomonadota</taxon>
        <taxon>Gammaproteobacteria</taxon>
        <taxon>Enterobacterales</taxon>
        <taxon>Pectobacteriaceae</taxon>
        <taxon>Brenneria</taxon>
    </lineage>
</organism>
<comment type="caution">
    <text evidence="2">The sequence shown here is derived from an EMBL/GenBank/DDBJ whole genome shotgun (WGS) entry which is preliminary data.</text>
</comment>
<sequence length="514" mass="58192">MAQSFSLGIRKLWHDLSLLQLPGFYWVNIARQSDASLFFQQIINSQDADARVALICSGESDETLFNSLYLTKLEQFPYYVLPEKKAALFSLTDDLMRALKPKKRLLILYAPASLWGDISQESMARWITETGEWLQRRECTLIILSHSGGGDKLKNILISQHRALYGLASLNWQQDHAQYLVSWWSTENGMTANQVRGLQPEPEGWRVMESQESAPPLLLNDEQLYLAEKSVLEGAPALSGNWRLFADNGALAARGMSFHAATLIFALNKIGEVDDLARQIHRLRSQRGKAMKIVVREMSASLRSSDERLLLACGANIIVTHSEPLSRFLSRLESVQGQHFTKHVPTDIEEMLVMMRPLRVKGYLPPERFVQSVKHLMSNTLIPEGSKGLLVSLHPVVGLLAEQALTICHLRRFGDVATLSQGRLFLFLSTCRINELDTALKSIFPLPVNEIFSRRAVWSQDVQIFSEIKILSENRKDEIVPLVNHYVHDNKNQPERRDAAVRRQPTAITLFTGD</sequence>
<keyword evidence="3" id="KW-1185">Reference proteome</keyword>
<dbReference type="EMBL" id="JAYWTM010000009">
    <property type="protein sequence ID" value="MEC5343332.1"/>
    <property type="molecule type" value="Genomic_DNA"/>
</dbReference>
<dbReference type="RefSeq" id="WP_327618306.1">
    <property type="nucleotide sequence ID" value="NZ_JAYWTM010000009.1"/>
</dbReference>
<dbReference type="Pfam" id="PF10995">
    <property type="entry name" value="CBP_BcsE"/>
    <property type="match status" value="1"/>
</dbReference>
<dbReference type="NCBIfam" id="TIGR03369">
    <property type="entry name" value="cellulose_bcsE"/>
    <property type="match status" value="1"/>
</dbReference>
<protein>
    <recommendedName>
        <fullName evidence="1">Cellulose biosynthesis protein BcsE</fullName>
    </recommendedName>
</protein>
<reference evidence="2 3" key="1">
    <citation type="journal article" date="2017" name="Int. J. Syst. Evol. Microbiol.">
        <title>Brenneria populi subsp. brevivirga subsp. nov. isolated from symptomatic bark of Populus x euramericana canker, and description of Brenneria populi subsp. populi subsp. nov.</title>
        <authorList>
            <person name="Zheng M.H."/>
            <person name="Piao C.G."/>
            <person name="Xue H."/>
            <person name="Guo M.W."/>
            <person name="Li Y."/>
        </authorList>
    </citation>
    <scope>NUCLEOTIDE SEQUENCE [LARGE SCALE GENOMIC DNA]</scope>
    <source>
        <strain evidence="2 3">D9-5</strain>
    </source>
</reference>
<dbReference type="InterPro" id="IPR017745">
    <property type="entry name" value="BcsE"/>
</dbReference>
<proteinExistence type="predicted"/>
<dbReference type="Proteomes" id="UP001309705">
    <property type="component" value="Unassembled WGS sequence"/>
</dbReference>
<name>A0ABU6JS65_9GAMM</name>
<evidence type="ECO:0000256" key="1">
    <source>
        <dbReference type="NCBIfam" id="TIGR03369"/>
    </source>
</evidence>
<gene>
    <name evidence="2" type="primary">bcsE</name>
    <name evidence="2" type="ORF">VSX58_12085</name>
</gene>
<evidence type="ECO:0000313" key="3">
    <source>
        <dbReference type="Proteomes" id="UP001309705"/>
    </source>
</evidence>
<accession>A0ABU6JS65</accession>
<evidence type="ECO:0000313" key="2">
    <source>
        <dbReference type="EMBL" id="MEC5343332.1"/>
    </source>
</evidence>